<organism evidence="2 3">
    <name type="scientific">Pseudomonas syringae</name>
    <dbReference type="NCBI Taxonomy" id="317"/>
    <lineage>
        <taxon>Bacteria</taxon>
        <taxon>Pseudomonadati</taxon>
        <taxon>Pseudomonadota</taxon>
        <taxon>Gammaproteobacteria</taxon>
        <taxon>Pseudomonadales</taxon>
        <taxon>Pseudomonadaceae</taxon>
        <taxon>Pseudomonas</taxon>
    </lineage>
</organism>
<evidence type="ECO:0000313" key="2">
    <source>
        <dbReference type="EMBL" id="KFE54131.1"/>
    </source>
</evidence>
<proteinExistence type="predicted"/>
<dbReference type="SUPFAM" id="SSF49899">
    <property type="entry name" value="Concanavalin A-like lectins/glucanases"/>
    <property type="match status" value="1"/>
</dbReference>
<dbReference type="InterPro" id="IPR014895">
    <property type="entry name" value="Alginate_lyase_2"/>
</dbReference>
<dbReference type="AlphaFoldDB" id="A0A085VFB8"/>
<dbReference type="OrthoDB" id="1113844at2"/>
<dbReference type="Gene3D" id="2.60.120.200">
    <property type="match status" value="1"/>
</dbReference>
<evidence type="ECO:0000259" key="1">
    <source>
        <dbReference type="Pfam" id="PF08787"/>
    </source>
</evidence>
<dbReference type="RefSeq" id="WP_032630002.1">
    <property type="nucleotide sequence ID" value="NZ_JPQU01000048.1"/>
</dbReference>
<sequence length="223" mass="25086">MVDMASWNLSIPVGSPPKTIETSALVKGYDGKYFRSESGHIFFWSPVTGSRTANAKFPRSELRETWADGTLHNWMYPDADNFLNATLEVNQVPSSGKIVIGQIHAYDSTEPMLKVEYQYKEATHNGNIVAKVRNRFDDKESRVIQVAEGVPLNERFNYIIHLSPGGELSVSARGKNWSTPISATWRDKPLYFKAGVYVQDNSGYSNEGGKATFYKLDIDHNRT</sequence>
<dbReference type="GO" id="GO:0016829">
    <property type="term" value="F:lyase activity"/>
    <property type="evidence" value="ECO:0007669"/>
    <property type="project" value="UniProtKB-KW"/>
</dbReference>
<name>A0A085VFB8_PSESX</name>
<reference evidence="2 3" key="1">
    <citation type="submission" date="2014-07" db="EMBL/GenBank/DDBJ databases">
        <title>Draft Genome Sequences of Environmental Pseudomonas syringae strains.</title>
        <authorList>
            <person name="Baltrus D.A."/>
            <person name="Berge O."/>
            <person name="Morris C."/>
        </authorList>
    </citation>
    <scope>NUCLEOTIDE SEQUENCE [LARGE SCALE GENOMIC DNA]</scope>
    <source>
        <strain evidence="2 3">GAW0119</strain>
    </source>
</reference>
<comment type="caution">
    <text evidence="2">The sequence shown here is derived from an EMBL/GenBank/DDBJ whole genome shotgun (WGS) entry which is preliminary data.</text>
</comment>
<dbReference type="Pfam" id="PF08787">
    <property type="entry name" value="Alginate_lyase2"/>
    <property type="match status" value="1"/>
</dbReference>
<dbReference type="EMBL" id="JPQU01000048">
    <property type="protein sequence ID" value="KFE54131.1"/>
    <property type="molecule type" value="Genomic_DNA"/>
</dbReference>
<dbReference type="InterPro" id="IPR013320">
    <property type="entry name" value="ConA-like_dom_sf"/>
</dbReference>
<dbReference type="PATRIC" id="fig|317.175.peg.3647"/>
<gene>
    <name evidence="2" type="ORF">IV01_17495</name>
</gene>
<keyword evidence="3" id="KW-1185">Reference proteome</keyword>
<evidence type="ECO:0000313" key="3">
    <source>
        <dbReference type="Proteomes" id="UP000028631"/>
    </source>
</evidence>
<dbReference type="Proteomes" id="UP000028631">
    <property type="component" value="Unassembled WGS sequence"/>
</dbReference>
<feature type="domain" description="Alginate lyase 2" evidence="1">
    <location>
        <begin position="2"/>
        <end position="220"/>
    </location>
</feature>
<keyword evidence="2" id="KW-0456">Lyase</keyword>
<protein>
    <submittedName>
        <fullName evidence="2">Alginate lyase</fullName>
    </submittedName>
</protein>
<accession>A0A085VFB8</accession>